<dbReference type="Proteomes" id="UP001642482">
    <property type="component" value="Unassembled WGS sequence"/>
</dbReference>
<dbReference type="Pfam" id="PF07731">
    <property type="entry name" value="Cu-oxidase_2"/>
    <property type="match status" value="1"/>
</dbReference>
<evidence type="ECO:0000256" key="6">
    <source>
        <dbReference type="ARBA" id="ARBA00023180"/>
    </source>
</evidence>
<evidence type="ECO:0000256" key="1">
    <source>
        <dbReference type="ARBA" id="ARBA00010609"/>
    </source>
</evidence>
<evidence type="ECO:0000313" key="12">
    <source>
        <dbReference type="Proteomes" id="UP001642482"/>
    </source>
</evidence>
<gene>
    <name evidence="11" type="ORF">SEUCBS140593_001714</name>
</gene>
<evidence type="ECO:0000259" key="8">
    <source>
        <dbReference type="Pfam" id="PF00394"/>
    </source>
</evidence>
<keyword evidence="6" id="KW-0325">Glycoprotein</keyword>
<feature type="domain" description="Plastocyanin-like" evidence="8">
    <location>
        <begin position="332"/>
        <end position="383"/>
    </location>
</feature>
<evidence type="ECO:0000256" key="3">
    <source>
        <dbReference type="ARBA" id="ARBA00022729"/>
    </source>
</evidence>
<dbReference type="InterPro" id="IPR045087">
    <property type="entry name" value="Cu-oxidase_fam"/>
</dbReference>
<feature type="chain" id="PRO_5046259270" description="Laccase TilA" evidence="7">
    <location>
        <begin position="22"/>
        <end position="624"/>
    </location>
</feature>
<evidence type="ECO:0000256" key="4">
    <source>
        <dbReference type="ARBA" id="ARBA00023002"/>
    </source>
</evidence>
<dbReference type="InterPro" id="IPR001117">
    <property type="entry name" value="Cu-oxidase_2nd"/>
</dbReference>
<dbReference type="InterPro" id="IPR011707">
    <property type="entry name" value="Cu-oxidase-like_N"/>
</dbReference>
<evidence type="ECO:0000256" key="5">
    <source>
        <dbReference type="ARBA" id="ARBA00023008"/>
    </source>
</evidence>
<keyword evidence="2" id="KW-0479">Metal-binding</keyword>
<dbReference type="InterPro" id="IPR008972">
    <property type="entry name" value="Cupredoxin"/>
</dbReference>
<dbReference type="PROSITE" id="PS00080">
    <property type="entry name" value="MULTICOPPER_OXIDASE2"/>
    <property type="match status" value="1"/>
</dbReference>
<evidence type="ECO:0000313" key="11">
    <source>
        <dbReference type="EMBL" id="CAK7213047.1"/>
    </source>
</evidence>
<feature type="domain" description="Plastocyanin-like" evidence="10">
    <location>
        <begin position="47"/>
        <end position="160"/>
    </location>
</feature>
<keyword evidence="3 7" id="KW-0732">Signal</keyword>
<sequence>MRFFNSALLLAAPWLAQLAVAGTNSTDSGPLLTPDVGNRVRSFDLTITWEEHAPDGYARDMALINGQYPGPLLEVDEGDVVEVWVHNEMPYNTTVHFHGIEMEGSNWSDGVPGLTQRQIRQGSSFLYQWKATQYGSYWYHAHQRGQIDDGLFGPIIIRPKPTTERPFRLIASCSEETNAMLAAEAASRPLVLSDFRHVTSTEGWDIEIAAGIETPCYDAIIINGKGRVECWSEAKRQALLTPSQAEILALGNETSLTAKGCLSANIIGNVLAAGIPNNLSAIPPGIFDVCTPTNSSLSQIEVVRDAPDGTTYNGTTWAAFDVIGTFGLMTGMFSMDGHPLWIYAVDGSYVDPMLVDAIEVTNGDRYSVLVPVTENGNYTIRFASDATAQSIAGYANLLVSSGSASDVAPVSTVTPYITDVGTNTSTDVVFFDQADMKAFPPDVVSATVDRTFSLGIRIAGASYNWALNHSVYPMQLDNDTPLLFQPHADLDNNVTITTLAGEWIDLVVQALSFPMPPHPIHKHGNKMWLIGSGEGMFNYSSVAEALQYIPESFNLETPPKRDTIATPAAITGPTWMVVRYHVTNPGAWFLHCHIQSHLLGGMAMAIQDGIDQWPEVPEYYRDFV</sequence>
<dbReference type="PROSITE" id="PS00079">
    <property type="entry name" value="MULTICOPPER_OXIDASE1"/>
    <property type="match status" value="1"/>
</dbReference>
<dbReference type="CDD" id="cd13898">
    <property type="entry name" value="CuRO_3_Abr2_like"/>
    <property type="match status" value="1"/>
</dbReference>
<keyword evidence="4" id="KW-0560">Oxidoreductase</keyword>
<dbReference type="CDD" id="cd13876">
    <property type="entry name" value="CuRO_2_Abr2_like"/>
    <property type="match status" value="1"/>
</dbReference>
<dbReference type="PANTHER" id="PTHR11709:SF488">
    <property type="entry name" value="LACCASE-RELATED"/>
    <property type="match status" value="1"/>
</dbReference>
<keyword evidence="5" id="KW-0186">Copper</keyword>
<dbReference type="Pfam" id="PF07732">
    <property type="entry name" value="Cu-oxidase_3"/>
    <property type="match status" value="1"/>
</dbReference>
<dbReference type="SUPFAM" id="SSF49503">
    <property type="entry name" value="Cupredoxins"/>
    <property type="match status" value="3"/>
</dbReference>
<dbReference type="Pfam" id="PF00394">
    <property type="entry name" value="Cu-oxidase"/>
    <property type="match status" value="1"/>
</dbReference>
<dbReference type="Gene3D" id="2.60.40.420">
    <property type="entry name" value="Cupredoxins - blue copper proteins"/>
    <property type="match status" value="3"/>
</dbReference>
<evidence type="ECO:0000256" key="7">
    <source>
        <dbReference type="SAM" id="SignalP"/>
    </source>
</evidence>
<dbReference type="CDD" id="cd13850">
    <property type="entry name" value="CuRO_1_Abr2_like"/>
    <property type="match status" value="1"/>
</dbReference>
<organism evidence="11 12">
    <name type="scientific">Sporothrix eucalyptigena</name>
    <dbReference type="NCBI Taxonomy" id="1812306"/>
    <lineage>
        <taxon>Eukaryota</taxon>
        <taxon>Fungi</taxon>
        <taxon>Dikarya</taxon>
        <taxon>Ascomycota</taxon>
        <taxon>Pezizomycotina</taxon>
        <taxon>Sordariomycetes</taxon>
        <taxon>Sordariomycetidae</taxon>
        <taxon>Ophiostomatales</taxon>
        <taxon>Ophiostomataceae</taxon>
        <taxon>Sporothrix</taxon>
    </lineage>
</organism>
<dbReference type="EMBL" id="CAWUHD010000010">
    <property type="protein sequence ID" value="CAK7213047.1"/>
    <property type="molecule type" value="Genomic_DNA"/>
</dbReference>
<evidence type="ECO:0000256" key="2">
    <source>
        <dbReference type="ARBA" id="ARBA00022723"/>
    </source>
</evidence>
<keyword evidence="12" id="KW-1185">Reference proteome</keyword>
<evidence type="ECO:0000259" key="9">
    <source>
        <dbReference type="Pfam" id="PF07731"/>
    </source>
</evidence>
<name>A0ABP0B0Q5_9PEZI</name>
<dbReference type="PANTHER" id="PTHR11709">
    <property type="entry name" value="MULTI-COPPER OXIDASE"/>
    <property type="match status" value="1"/>
</dbReference>
<feature type="domain" description="Plastocyanin-like" evidence="9">
    <location>
        <begin position="490"/>
        <end position="608"/>
    </location>
</feature>
<proteinExistence type="inferred from homology"/>
<comment type="similarity">
    <text evidence="1">Belongs to the multicopper oxidase family.</text>
</comment>
<protein>
    <recommendedName>
        <fullName evidence="13">Laccase TilA</fullName>
    </recommendedName>
</protein>
<evidence type="ECO:0008006" key="13">
    <source>
        <dbReference type="Google" id="ProtNLM"/>
    </source>
</evidence>
<dbReference type="InterPro" id="IPR011706">
    <property type="entry name" value="Cu-oxidase_C"/>
</dbReference>
<dbReference type="InterPro" id="IPR002355">
    <property type="entry name" value="Cu_oxidase_Cu_BS"/>
</dbReference>
<dbReference type="InterPro" id="IPR033138">
    <property type="entry name" value="Cu_oxidase_CS"/>
</dbReference>
<reference evidence="11 12" key="1">
    <citation type="submission" date="2024-01" db="EMBL/GenBank/DDBJ databases">
        <authorList>
            <person name="Allen C."/>
            <person name="Tagirdzhanova G."/>
        </authorList>
    </citation>
    <scope>NUCLEOTIDE SEQUENCE [LARGE SCALE GENOMIC DNA]</scope>
</reference>
<comment type="caution">
    <text evidence="11">The sequence shown here is derived from an EMBL/GenBank/DDBJ whole genome shotgun (WGS) entry which is preliminary data.</text>
</comment>
<accession>A0ABP0B0Q5</accession>
<evidence type="ECO:0000259" key="10">
    <source>
        <dbReference type="Pfam" id="PF07732"/>
    </source>
</evidence>
<feature type="signal peptide" evidence="7">
    <location>
        <begin position="1"/>
        <end position="21"/>
    </location>
</feature>